<evidence type="ECO:0000259" key="5">
    <source>
        <dbReference type="PROSITE" id="PS51379"/>
    </source>
</evidence>
<dbReference type="PANTHER" id="PTHR43177:SF3">
    <property type="entry name" value="PROTEIN NRFC HOMOLOG"/>
    <property type="match status" value="1"/>
</dbReference>
<dbReference type="CDD" id="cd10551">
    <property type="entry name" value="PsrB"/>
    <property type="match status" value="1"/>
</dbReference>
<dbReference type="PANTHER" id="PTHR43177">
    <property type="entry name" value="PROTEIN NRFC"/>
    <property type="match status" value="1"/>
</dbReference>
<evidence type="ECO:0000313" key="6">
    <source>
        <dbReference type="EMBL" id="NHM13225.1"/>
    </source>
</evidence>
<feature type="domain" description="4Fe-4S ferredoxin-type" evidence="5">
    <location>
        <begin position="48"/>
        <end position="79"/>
    </location>
</feature>
<keyword evidence="1" id="KW-0004">4Fe-4S</keyword>
<sequence length="199" mass="21490">MAYGFLIDLKKCVGCHGCSVACKAANGTPVGVTRSKVLREFEGTYPNTKRVIRPVLCMLCSKPSCVEACPTGASFVNDEGIVQINKQECIGCQTCMSACPYGARYYVENDDGYFGAELNDYEELAYDANGMVPGTVDKCDFCIGHSEDGKPDPVCVKACMTEARVFGDLAEIQALAQERGGEVWMPDAGTEPNVYYLPA</sequence>
<dbReference type="Pfam" id="PF13247">
    <property type="entry name" value="Fer4_11"/>
    <property type="match status" value="1"/>
</dbReference>
<evidence type="ECO:0000256" key="2">
    <source>
        <dbReference type="ARBA" id="ARBA00022723"/>
    </source>
</evidence>
<accession>A0A9E6MQZ5</accession>
<feature type="domain" description="4Fe-4S ferredoxin-type" evidence="5">
    <location>
        <begin position="3"/>
        <end position="32"/>
    </location>
</feature>
<dbReference type="GO" id="GO:0051539">
    <property type="term" value="F:4 iron, 4 sulfur cluster binding"/>
    <property type="evidence" value="ECO:0007669"/>
    <property type="project" value="UniProtKB-KW"/>
</dbReference>
<dbReference type="EMBL" id="CP072829">
    <property type="protein sequence ID" value="QTU84686.1"/>
    <property type="molecule type" value="Genomic_DNA"/>
</dbReference>
<dbReference type="Proteomes" id="UP000636394">
    <property type="component" value="Unassembled WGS sequence"/>
</dbReference>
<dbReference type="SUPFAM" id="SSF54862">
    <property type="entry name" value="4Fe-4S ferredoxins"/>
    <property type="match status" value="1"/>
</dbReference>
<reference evidence="7" key="2">
    <citation type="submission" date="2021-04" db="EMBL/GenBank/DDBJ databases">
        <title>Novel species in family Eggerthellaceae.</title>
        <authorList>
            <person name="Zhang G."/>
        </authorList>
    </citation>
    <scope>NUCLEOTIDE SEQUENCE</scope>
    <source>
        <strain evidence="7">Zg-886</strain>
    </source>
</reference>
<evidence type="ECO:0000313" key="8">
    <source>
        <dbReference type="Proteomes" id="UP000636394"/>
    </source>
</evidence>
<dbReference type="Gene3D" id="3.30.70.20">
    <property type="match status" value="2"/>
</dbReference>
<proteinExistence type="predicted"/>
<dbReference type="InterPro" id="IPR017896">
    <property type="entry name" value="4Fe4S_Fe-S-bd"/>
</dbReference>
<dbReference type="Proteomes" id="UP000671910">
    <property type="component" value="Chromosome"/>
</dbReference>
<dbReference type="KEGG" id="ebz:J7S26_01805"/>
<dbReference type="PROSITE" id="PS51379">
    <property type="entry name" value="4FE4S_FER_2"/>
    <property type="match status" value="3"/>
</dbReference>
<keyword evidence="4" id="KW-0411">Iron-sulfur</keyword>
<evidence type="ECO:0000256" key="1">
    <source>
        <dbReference type="ARBA" id="ARBA00022485"/>
    </source>
</evidence>
<reference evidence="6 8" key="1">
    <citation type="submission" date="2019-11" db="EMBL/GenBank/DDBJ databases">
        <title>Eggerthellaceae novel genus isolated from the rectal contents of marmort.</title>
        <authorList>
            <person name="Zhang G."/>
        </authorList>
    </citation>
    <scope>NUCLEOTIDE SEQUENCE [LARGE SCALE GENOMIC DNA]</scope>
    <source>
        <strain evidence="8">zg-886</strain>
        <strain evidence="6">Zg-886</strain>
    </source>
</reference>
<dbReference type="InterPro" id="IPR050954">
    <property type="entry name" value="ET_IronSulfur_Cluster-Binding"/>
</dbReference>
<keyword evidence="2" id="KW-0479">Metal-binding</keyword>
<name>A0A9E6MQZ5_9ACTN</name>
<evidence type="ECO:0000256" key="3">
    <source>
        <dbReference type="ARBA" id="ARBA00023004"/>
    </source>
</evidence>
<dbReference type="PROSITE" id="PS00198">
    <property type="entry name" value="4FE4S_FER_1"/>
    <property type="match status" value="1"/>
</dbReference>
<dbReference type="InterPro" id="IPR017900">
    <property type="entry name" value="4Fe4S_Fe_S_CS"/>
</dbReference>
<dbReference type="GO" id="GO:0046872">
    <property type="term" value="F:metal ion binding"/>
    <property type="evidence" value="ECO:0007669"/>
    <property type="project" value="UniProtKB-KW"/>
</dbReference>
<feature type="domain" description="4Fe-4S ferredoxin-type" evidence="5">
    <location>
        <begin position="80"/>
        <end position="109"/>
    </location>
</feature>
<dbReference type="EMBL" id="WPCR01000001">
    <property type="protein sequence ID" value="NHM13225.1"/>
    <property type="molecule type" value="Genomic_DNA"/>
</dbReference>
<organism evidence="7 9">
    <name type="scientific">Xiamenia xianingshaonis</name>
    <dbReference type="NCBI Taxonomy" id="2682776"/>
    <lineage>
        <taxon>Bacteria</taxon>
        <taxon>Bacillati</taxon>
        <taxon>Actinomycetota</taxon>
        <taxon>Coriobacteriia</taxon>
        <taxon>Eggerthellales</taxon>
        <taxon>Eggerthellaceae</taxon>
        <taxon>Xiamenia</taxon>
    </lineage>
</organism>
<dbReference type="AlphaFoldDB" id="A0A9E6MQZ5"/>
<evidence type="ECO:0000256" key="4">
    <source>
        <dbReference type="ARBA" id="ARBA00023014"/>
    </source>
</evidence>
<keyword evidence="8" id="KW-1185">Reference proteome</keyword>
<evidence type="ECO:0000313" key="9">
    <source>
        <dbReference type="Proteomes" id="UP000671910"/>
    </source>
</evidence>
<dbReference type="RefSeq" id="WP_166338014.1">
    <property type="nucleotide sequence ID" value="NZ_CP072829.1"/>
</dbReference>
<evidence type="ECO:0000313" key="7">
    <source>
        <dbReference type="EMBL" id="QTU84686.1"/>
    </source>
</evidence>
<keyword evidence="3" id="KW-0408">Iron</keyword>
<gene>
    <name evidence="6" type="ORF">GMI68_00295</name>
    <name evidence="7" type="ORF">J7S26_01805</name>
</gene>
<protein>
    <submittedName>
        <fullName evidence="7">4Fe-4S dicluster domain-containing protein</fullName>
    </submittedName>
</protein>